<dbReference type="AlphaFoldDB" id="A0A7C9FZV1"/>
<dbReference type="InterPro" id="IPR013022">
    <property type="entry name" value="Xyl_isomerase-like_TIM-brl"/>
</dbReference>
<dbReference type="Proteomes" id="UP000479293">
    <property type="component" value="Unassembled WGS sequence"/>
</dbReference>
<keyword evidence="3" id="KW-1185">Reference proteome</keyword>
<sequence>MIMKPVVFVILSLLVGHTEALSQKIDNDFFVLHNAIRGDSVYKTFDQQVSLIKSLGYDGVEINQLESFAGMKAALDQHQFKGSYLYFKINVDQPQLDERLESIIAQLKGSGTLLAPYMVSDSKKFKPSSHEADAHLTALLQQLGKWAQKSNLQVALYPHYGFYVETIDHALKLVKAADMKNVGLSFNLCHWLATTPLAERTDWKKDLKTLQPYLKMVTISGANQVDSQAKTPWDDYILPLGTGTYDTYDLVSYLVKDLKYKGPIGVQCYNIKADKPELLRSTMQVWQTYKSKLESE</sequence>
<dbReference type="EMBL" id="WHLY01000002">
    <property type="protein sequence ID" value="MPR36148.1"/>
    <property type="molecule type" value="Genomic_DNA"/>
</dbReference>
<reference evidence="2 3" key="1">
    <citation type="submission" date="2019-10" db="EMBL/GenBank/DDBJ databases">
        <title>Draft Genome Sequence of Cytophagaceae sp. SJW1-29.</title>
        <authorList>
            <person name="Choi A."/>
        </authorList>
    </citation>
    <scope>NUCLEOTIDE SEQUENCE [LARGE SCALE GENOMIC DNA]</scope>
    <source>
        <strain evidence="2 3">SJW1-29</strain>
    </source>
</reference>
<dbReference type="PANTHER" id="PTHR12110:SF21">
    <property type="entry name" value="XYLOSE ISOMERASE-LIKE TIM BARREL DOMAIN-CONTAINING PROTEIN"/>
    <property type="match status" value="1"/>
</dbReference>
<comment type="caution">
    <text evidence="2">The sequence shown here is derived from an EMBL/GenBank/DDBJ whole genome shotgun (WGS) entry which is preliminary data.</text>
</comment>
<organism evidence="2 3">
    <name type="scientific">Salmonirosea aquatica</name>
    <dbReference type="NCBI Taxonomy" id="2654236"/>
    <lineage>
        <taxon>Bacteria</taxon>
        <taxon>Pseudomonadati</taxon>
        <taxon>Bacteroidota</taxon>
        <taxon>Cytophagia</taxon>
        <taxon>Cytophagales</taxon>
        <taxon>Spirosomataceae</taxon>
        <taxon>Salmonirosea</taxon>
    </lineage>
</organism>
<evidence type="ECO:0000259" key="1">
    <source>
        <dbReference type="Pfam" id="PF01261"/>
    </source>
</evidence>
<dbReference type="SUPFAM" id="SSF51658">
    <property type="entry name" value="Xylose isomerase-like"/>
    <property type="match status" value="1"/>
</dbReference>
<proteinExistence type="predicted"/>
<evidence type="ECO:0000313" key="2">
    <source>
        <dbReference type="EMBL" id="MPR36148.1"/>
    </source>
</evidence>
<dbReference type="InterPro" id="IPR036237">
    <property type="entry name" value="Xyl_isomerase-like_sf"/>
</dbReference>
<dbReference type="PANTHER" id="PTHR12110">
    <property type="entry name" value="HYDROXYPYRUVATE ISOMERASE"/>
    <property type="match status" value="1"/>
</dbReference>
<gene>
    <name evidence="2" type="ORF">GBK04_23070</name>
</gene>
<evidence type="ECO:0000313" key="3">
    <source>
        <dbReference type="Proteomes" id="UP000479293"/>
    </source>
</evidence>
<dbReference type="Pfam" id="PF01261">
    <property type="entry name" value="AP_endonuc_2"/>
    <property type="match status" value="1"/>
</dbReference>
<dbReference type="Gene3D" id="3.20.20.150">
    <property type="entry name" value="Divalent-metal-dependent TIM barrel enzymes"/>
    <property type="match status" value="1"/>
</dbReference>
<feature type="domain" description="Xylose isomerase-like TIM barrel" evidence="1">
    <location>
        <begin position="50"/>
        <end position="286"/>
    </location>
</feature>
<name>A0A7C9FZV1_9BACT</name>
<dbReference type="InterPro" id="IPR050312">
    <property type="entry name" value="IolE/XylAMocC-like"/>
</dbReference>
<protein>
    <submittedName>
        <fullName evidence="2">TIM barrel protein</fullName>
    </submittedName>
</protein>
<accession>A0A7C9FZV1</accession>